<comment type="caution">
    <text evidence="8">Lacks conserved residue(s) required for the propagation of feature annotation.</text>
</comment>
<dbReference type="InterPro" id="IPR030841">
    <property type="entry name" value="NTH1"/>
</dbReference>
<accession>A0A4P9ZAU4</accession>
<dbReference type="GO" id="GO:0003677">
    <property type="term" value="F:DNA binding"/>
    <property type="evidence" value="ECO:0007669"/>
    <property type="project" value="UniProtKB-UniRule"/>
</dbReference>
<dbReference type="GO" id="GO:0140078">
    <property type="term" value="F:class I DNA-(apurinic or apyrimidinic site) endonuclease activity"/>
    <property type="evidence" value="ECO:0007669"/>
    <property type="project" value="UniProtKB-EC"/>
</dbReference>
<keyword evidence="8" id="KW-0496">Mitochondrion</keyword>
<keyword evidence="6 8" id="KW-0326">Glycosidase</keyword>
<evidence type="ECO:0000256" key="4">
    <source>
        <dbReference type="ARBA" id="ARBA00023204"/>
    </source>
</evidence>
<comment type="subcellular location">
    <subcellularLocation>
        <location evidence="8">Nucleus</location>
    </subcellularLocation>
    <subcellularLocation>
        <location evidence="8">Mitochondrion</location>
    </subcellularLocation>
</comment>
<keyword evidence="11" id="KW-1185">Reference proteome</keyword>
<dbReference type="PROSITE" id="PS01155">
    <property type="entry name" value="ENDONUCLEASE_III_2"/>
    <property type="match status" value="1"/>
</dbReference>
<dbReference type="InterPro" id="IPR011257">
    <property type="entry name" value="DNA_glycosylase"/>
</dbReference>
<keyword evidence="8" id="KW-0539">Nucleus</keyword>
<dbReference type="InterPro" id="IPR004036">
    <property type="entry name" value="Endonuclease-III-like_CS2"/>
</dbReference>
<dbReference type="EMBL" id="ML004470">
    <property type="protein sequence ID" value="RKP29935.1"/>
    <property type="molecule type" value="Genomic_DNA"/>
</dbReference>
<proteinExistence type="inferred from homology"/>
<evidence type="ECO:0000256" key="6">
    <source>
        <dbReference type="ARBA" id="ARBA00023295"/>
    </source>
</evidence>
<keyword evidence="2 8" id="KW-0227">DNA damage</keyword>
<dbReference type="OrthoDB" id="2099276at2759"/>
<dbReference type="InterPro" id="IPR003265">
    <property type="entry name" value="HhH-GPD_domain"/>
</dbReference>
<dbReference type="GO" id="GO:0000703">
    <property type="term" value="F:oxidized pyrimidine nucleobase lesion DNA N-glycosylase activity"/>
    <property type="evidence" value="ECO:0007669"/>
    <property type="project" value="UniProtKB-UniRule"/>
</dbReference>
<name>A0A4P9ZAU4_9ASCO</name>
<keyword evidence="4 8" id="KW-0234">DNA repair</keyword>
<keyword evidence="3 8" id="KW-0378">Hydrolase</keyword>
<dbReference type="GO" id="GO:0005739">
    <property type="term" value="C:mitochondrion"/>
    <property type="evidence" value="ECO:0007669"/>
    <property type="project" value="UniProtKB-SubCell"/>
</dbReference>
<keyword evidence="5 8" id="KW-0456">Lyase</keyword>
<protein>
    <recommendedName>
        <fullName evidence="8">Endonuclease III homolog</fullName>
        <ecNumber evidence="8">3.2.2.-</ecNumber>
        <ecNumber evidence="8">4.2.99.18</ecNumber>
    </recommendedName>
    <alternativeName>
        <fullName evidence="8">Bifunctional DNA N-glycosylase/DNA-(apurinic or apyrimidinic site) lyase</fullName>
        <shortName evidence="8">DNA glycosylase/AP lyase</shortName>
    </alternativeName>
</protein>
<gene>
    <name evidence="8" type="primary">NTG1</name>
    <name evidence="10" type="ORF">METBISCDRAFT_17428</name>
</gene>
<evidence type="ECO:0000256" key="5">
    <source>
        <dbReference type="ARBA" id="ARBA00023239"/>
    </source>
</evidence>
<evidence type="ECO:0000256" key="8">
    <source>
        <dbReference type="HAMAP-Rule" id="MF_03183"/>
    </source>
</evidence>
<dbReference type="GO" id="GO:0006285">
    <property type="term" value="P:base-excision repair, AP site formation"/>
    <property type="evidence" value="ECO:0007669"/>
    <property type="project" value="UniProtKB-UniRule"/>
</dbReference>
<organism evidence="10 11">
    <name type="scientific">Metschnikowia bicuspidata</name>
    <dbReference type="NCBI Taxonomy" id="27322"/>
    <lineage>
        <taxon>Eukaryota</taxon>
        <taxon>Fungi</taxon>
        <taxon>Dikarya</taxon>
        <taxon>Ascomycota</taxon>
        <taxon>Saccharomycotina</taxon>
        <taxon>Pichiomycetes</taxon>
        <taxon>Metschnikowiaceae</taxon>
        <taxon>Metschnikowia</taxon>
    </lineage>
</organism>
<comment type="catalytic activity">
    <reaction evidence="7 8">
        <text>2'-deoxyribonucleotide-(2'-deoxyribose 5'-phosphate)-2'-deoxyribonucleotide-DNA = a 3'-end 2'-deoxyribonucleotide-(2,3-dehydro-2,3-deoxyribose 5'-phosphate)-DNA + a 5'-end 5'-phospho-2'-deoxyribonucleoside-DNA + H(+)</text>
        <dbReference type="Rhea" id="RHEA:66592"/>
        <dbReference type="Rhea" id="RHEA-COMP:13180"/>
        <dbReference type="Rhea" id="RHEA-COMP:16897"/>
        <dbReference type="Rhea" id="RHEA-COMP:17067"/>
        <dbReference type="ChEBI" id="CHEBI:15378"/>
        <dbReference type="ChEBI" id="CHEBI:136412"/>
        <dbReference type="ChEBI" id="CHEBI:157695"/>
        <dbReference type="ChEBI" id="CHEBI:167181"/>
        <dbReference type="EC" id="4.2.99.18"/>
    </reaction>
</comment>
<evidence type="ECO:0000313" key="10">
    <source>
        <dbReference type="EMBL" id="RKP29935.1"/>
    </source>
</evidence>
<dbReference type="GO" id="GO:0005634">
    <property type="term" value="C:nucleus"/>
    <property type="evidence" value="ECO:0007669"/>
    <property type="project" value="UniProtKB-SubCell"/>
</dbReference>
<sequence length="317" mass="35182">MTAAAPQVSAPNIFAPYSKDLQPGEHANWIKIYNEIVHMRSLIETPVDRMGCGSMATSLANNPAVQDRRVYRFQLLVALMLSSQTKDEVNFAAMTTLHEHYRAKGYDGLCIEAVLTLSEQEIEKCIAKVGFHTRKATYIKRACEMLRDNFGSDVPKTIEDVVLLPGVGPKMGHLLLQNGWGVNLGIGVDVHLHRLAQMWGWVPKSDKPEATRLALEAWLPREVWADINPLLVGFGQTVCAVKAKNCDVCTLSNEICKAANKKLARSELTEQRIAKLSQMRGNLAGLVQLRTQVDKLKANALEKLKTKGIVKLKAEQD</sequence>
<evidence type="ECO:0000256" key="3">
    <source>
        <dbReference type="ARBA" id="ARBA00022801"/>
    </source>
</evidence>
<dbReference type="Pfam" id="PF00730">
    <property type="entry name" value="HhH-GPD"/>
    <property type="match status" value="1"/>
</dbReference>
<feature type="domain" description="HhH-GPD" evidence="9">
    <location>
        <begin position="81"/>
        <end position="237"/>
    </location>
</feature>
<reference evidence="11" key="1">
    <citation type="journal article" date="2018" name="Nat. Microbiol.">
        <title>Leveraging single-cell genomics to expand the fungal tree of life.</title>
        <authorList>
            <person name="Ahrendt S.R."/>
            <person name="Quandt C.A."/>
            <person name="Ciobanu D."/>
            <person name="Clum A."/>
            <person name="Salamov A."/>
            <person name="Andreopoulos B."/>
            <person name="Cheng J.F."/>
            <person name="Woyke T."/>
            <person name="Pelin A."/>
            <person name="Henrissat B."/>
            <person name="Reynolds N.K."/>
            <person name="Benny G.L."/>
            <person name="Smith M.E."/>
            <person name="James T.Y."/>
            <person name="Grigoriev I.V."/>
        </authorList>
    </citation>
    <scope>NUCLEOTIDE SEQUENCE [LARGE SCALE GENOMIC DNA]</scope>
    <source>
        <strain evidence="11">Baker2002</strain>
    </source>
</reference>
<comment type="function">
    <text evidence="8">Bifunctional DNA N-glycosylase with associated apurinic/apyrimidinic (AP) lyase function that catalyzes the first step in base excision repair (BER), the primary repair pathway for the repair of oxidative DNA damage. The DNA N-glycosylase activity releases the damaged DNA base from DNA by cleaving the N-glycosidic bond, leaving an AP site. The AP lyase activity cleaves the phosphodiester bond 3' to the AP site by a beta-elimination. Primarily recognizes and repairs oxidative base damage of pyrimidines.</text>
</comment>
<evidence type="ECO:0000256" key="1">
    <source>
        <dbReference type="ARBA" id="ARBA00008343"/>
    </source>
</evidence>
<dbReference type="Proteomes" id="UP000268321">
    <property type="component" value="Unassembled WGS sequence"/>
</dbReference>
<dbReference type="HAMAP" id="MF_03183">
    <property type="entry name" value="Endonuclease_III_Nth"/>
    <property type="match status" value="1"/>
</dbReference>
<dbReference type="InterPro" id="IPR023170">
    <property type="entry name" value="HhH_base_excis_C"/>
</dbReference>
<dbReference type="EC" id="4.2.99.18" evidence="8"/>
<dbReference type="SUPFAM" id="SSF48150">
    <property type="entry name" value="DNA-glycosylase"/>
    <property type="match status" value="1"/>
</dbReference>
<evidence type="ECO:0000313" key="11">
    <source>
        <dbReference type="Proteomes" id="UP000268321"/>
    </source>
</evidence>
<evidence type="ECO:0000256" key="2">
    <source>
        <dbReference type="ARBA" id="ARBA00022763"/>
    </source>
</evidence>
<comment type="similarity">
    <text evidence="1 8">Belongs to the Nth/MutY family.</text>
</comment>
<dbReference type="PANTHER" id="PTHR43286">
    <property type="entry name" value="ENDONUCLEASE III-LIKE PROTEIN 1"/>
    <property type="match status" value="1"/>
</dbReference>
<dbReference type="PANTHER" id="PTHR43286:SF1">
    <property type="entry name" value="ENDONUCLEASE III-LIKE PROTEIN 1"/>
    <property type="match status" value="1"/>
</dbReference>
<dbReference type="SMART" id="SM00478">
    <property type="entry name" value="ENDO3c"/>
    <property type="match status" value="1"/>
</dbReference>
<dbReference type="Gene3D" id="1.10.340.30">
    <property type="entry name" value="Hypothetical protein, domain 2"/>
    <property type="match status" value="1"/>
</dbReference>
<dbReference type="CDD" id="cd00056">
    <property type="entry name" value="ENDO3c"/>
    <property type="match status" value="1"/>
</dbReference>
<dbReference type="EC" id="3.2.2.-" evidence="8"/>
<evidence type="ECO:0000259" key="9">
    <source>
        <dbReference type="SMART" id="SM00478"/>
    </source>
</evidence>
<dbReference type="FunFam" id="1.10.340.30:FF:000001">
    <property type="entry name" value="Endonuclease III"/>
    <property type="match status" value="1"/>
</dbReference>
<dbReference type="GO" id="GO:0006289">
    <property type="term" value="P:nucleotide-excision repair"/>
    <property type="evidence" value="ECO:0007669"/>
    <property type="project" value="TreeGrafter"/>
</dbReference>
<dbReference type="Gene3D" id="1.10.1670.10">
    <property type="entry name" value="Helix-hairpin-Helix base-excision DNA repair enzymes (C-terminal)"/>
    <property type="match status" value="1"/>
</dbReference>
<evidence type="ECO:0000256" key="7">
    <source>
        <dbReference type="ARBA" id="ARBA00044632"/>
    </source>
</evidence>
<dbReference type="AlphaFoldDB" id="A0A4P9ZAU4"/>